<comment type="caution">
    <text evidence="1">The sequence shown here is derived from an EMBL/GenBank/DDBJ whole genome shotgun (WGS) entry which is preliminary data.</text>
</comment>
<name>A0AAV3YLX6_9GAST</name>
<organism evidence="1 2">
    <name type="scientific">Plakobranchus ocellatus</name>
    <dbReference type="NCBI Taxonomy" id="259542"/>
    <lineage>
        <taxon>Eukaryota</taxon>
        <taxon>Metazoa</taxon>
        <taxon>Spiralia</taxon>
        <taxon>Lophotrochozoa</taxon>
        <taxon>Mollusca</taxon>
        <taxon>Gastropoda</taxon>
        <taxon>Heterobranchia</taxon>
        <taxon>Euthyneura</taxon>
        <taxon>Panpulmonata</taxon>
        <taxon>Sacoglossa</taxon>
        <taxon>Placobranchoidea</taxon>
        <taxon>Plakobranchidae</taxon>
        <taxon>Plakobranchus</taxon>
    </lineage>
</organism>
<keyword evidence="2" id="KW-1185">Reference proteome</keyword>
<gene>
    <name evidence="1" type="ORF">PoB_001061500</name>
</gene>
<reference evidence="1 2" key="1">
    <citation type="journal article" date="2021" name="Elife">
        <title>Chloroplast acquisition without the gene transfer in kleptoplastic sea slugs, Plakobranchus ocellatus.</title>
        <authorList>
            <person name="Maeda T."/>
            <person name="Takahashi S."/>
            <person name="Yoshida T."/>
            <person name="Shimamura S."/>
            <person name="Takaki Y."/>
            <person name="Nagai Y."/>
            <person name="Toyoda A."/>
            <person name="Suzuki Y."/>
            <person name="Arimoto A."/>
            <person name="Ishii H."/>
            <person name="Satoh N."/>
            <person name="Nishiyama T."/>
            <person name="Hasebe M."/>
            <person name="Maruyama T."/>
            <person name="Minagawa J."/>
            <person name="Obokata J."/>
            <person name="Shigenobu S."/>
        </authorList>
    </citation>
    <scope>NUCLEOTIDE SEQUENCE [LARGE SCALE GENOMIC DNA]</scope>
</reference>
<sequence>MFDEIKTTLGKIWVQGASLRWGVSGGQGPSEVVEFLQFESENVGSPGTKIHVLHNQHPQVHNFCRGGVLEPLNSEGVRGLEAVEMWFIRGMMRNFSAEKSPMNRY</sequence>
<accession>A0AAV3YLX6</accession>
<dbReference type="EMBL" id="BLXT01001278">
    <property type="protein sequence ID" value="GFN84109.1"/>
    <property type="molecule type" value="Genomic_DNA"/>
</dbReference>
<evidence type="ECO:0000313" key="2">
    <source>
        <dbReference type="Proteomes" id="UP000735302"/>
    </source>
</evidence>
<dbReference type="AlphaFoldDB" id="A0AAV3YLX6"/>
<dbReference type="Proteomes" id="UP000735302">
    <property type="component" value="Unassembled WGS sequence"/>
</dbReference>
<proteinExistence type="predicted"/>
<protein>
    <submittedName>
        <fullName evidence="1">Uncharacterized protein</fullName>
    </submittedName>
</protein>
<evidence type="ECO:0000313" key="1">
    <source>
        <dbReference type="EMBL" id="GFN84109.1"/>
    </source>
</evidence>